<dbReference type="AlphaFoldDB" id="D2QWW0"/>
<accession>D2QWW0</accession>
<dbReference type="EMBL" id="CP001848">
    <property type="protein sequence ID" value="ADB16064.1"/>
    <property type="molecule type" value="Genomic_DNA"/>
</dbReference>
<evidence type="ECO:0008006" key="4">
    <source>
        <dbReference type="Google" id="ProtNLM"/>
    </source>
</evidence>
<organism evidence="2 3">
    <name type="scientific">Pirellula staleyi (strain ATCC 27377 / DSM 6068 / ICPB 4128)</name>
    <name type="common">Pirella staleyi</name>
    <dbReference type="NCBI Taxonomy" id="530564"/>
    <lineage>
        <taxon>Bacteria</taxon>
        <taxon>Pseudomonadati</taxon>
        <taxon>Planctomycetota</taxon>
        <taxon>Planctomycetia</taxon>
        <taxon>Pirellulales</taxon>
        <taxon>Pirellulaceae</taxon>
        <taxon>Pirellula</taxon>
    </lineage>
</organism>
<dbReference type="HOGENOM" id="CLU_1244382_0_0_0"/>
<dbReference type="KEGG" id="psl:Psta_1387"/>
<name>D2QWW0_PIRSD</name>
<keyword evidence="1" id="KW-0732">Signal</keyword>
<dbReference type="Proteomes" id="UP000001887">
    <property type="component" value="Chromosome"/>
</dbReference>
<feature type="signal peptide" evidence="1">
    <location>
        <begin position="1"/>
        <end position="24"/>
    </location>
</feature>
<protein>
    <recommendedName>
        <fullName evidence="4">Lipoprotein</fullName>
    </recommendedName>
</protein>
<dbReference type="InterPro" id="IPR008969">
    <property type="entry name" value="CarboxyPept-like_regulatory"/>
</dbReference>
<gene>
    <name evidence="2" type="ordered locus">Psta_1387</name>
</gene>
<evidence type="ECO:0000313" key="2">
    <source>
        <dbReference type="EMBL" id="ADB16064.1"/>
    </source>
</evidence>
<keyword evidence="3" id="KW-1185">Reference proteome</keyword>
<sequence length="222" mass="24221" precursor="true">MERRRLRIGFIAVAVWLLSSLALAADGDEAHGPIKGSVVARKILPSGKVELAPVPDVVVYLAKPLTTEVVVPLDPVVVSVRGVMLTPFHSVVVAGQMLRIEPTDQQEAYNFRLESEAEMPFGELIKPGVWERRPAGPVELAIISCSIHPVVEGYVTVVPSNIFARTNEQGEFTLPGTYGPGKYSLVAQHASLGRKRAIVRRQVNSRETKVQIELPGSIDSQR</sequence>
<evidence type="ECO:0000313" key="3">
    <source>
        <dbReference type="Proteomes" id="UP000001887"/>
    </source>
</evidence>
<evidence type="ECO:0000256" key="1">
    <source>
        <dbReference type="SAM" id="SignalP"/>
    </source>
</evidence>
<proteinExistence type="predicted"/>
<dbReference type="SUPFAM" id="SSF49464">
    <property type="entry name" value="Carboxypeptidase regulatory domain-like"/>
    <property type="match status" value="1"/>
</dbReference>
<feature type="chain" id="PRO_5003036046" description="Lipoprotein" evidence="1">
    <location>
        <begin position="25"/>
        <end position="222"/>
    </location>
</feature>
<dbReference type="STRING" id="530564.Psta_1387"/>
<reference evidence="2 3" key="1">
    <citation type="journal article" date="2009" name="Stand. Genomic Sci.">
        <title>Complete genome sequence of Pirellula staleyi type strain (ATCC 27377).</title>
        <authorList>
            <person name="Clum A."/>
            <person name="Tindall B.J."/>
            <person name="Sikorski J."/>
            <person name="Ivanova N."/>
            <person name="Mavrommatis K."/>
            <person name="Lucas S."/>
            <person name="Glavina del Rio T."/>
            <person name="Nolan M."/>
            <person name="Chen F."/>
            <person name="Tice H."/>
            <person name="Pitluck S."/>
            <person name="Cheng J.F."/>
            <person name="Chertkov O."/>
            <person name="Brettin T."/>
            <person name="Han C."/>
            <person name="Detter J.C."/>
            <person name="Kuske C."/>
            <person name="Bruce D."/>
            <person name="Goodwin L."/>
            <person name="Ovchinikova G."/>
            <person name="Pati A."/>
            <person name="Mikhailova N."/>
            <person name="Chen A."/>
            <person name="Palaniappan K."/>
            <person name="Land M."/>
            <person name="Hauser L."/>
            <person name="Chang Y.J."/>
            <person name="Jeffries C.D."/>
            <person name="Chain P."/>
            <person name="Rohde M."/>
            <person name="Goker M."/>
            <person name="Bristow J."/>
            <person name="Eisen J.A."/>
            <person name="Markowitz V."/>
            <person name="Hugenholtz P."/>
            <person name="Kyrpides N.C."/>
            <person name="Klenk H.P."/>
            <person name="Lapidus A."/>
        </authorList>
    </citation>
    <scope>NUCLEOTIDE SEQUENCE [LARGE SCALE GENOMIC DNA]</scope>
    <source>
        <strain evidence="3">ATCC 27377 / DSM 6068 / ICPB 4128</strain>
    </source>
</reference>